<dbReference type="AlphaFoldDB" id="A0A5M9I1S6"/>
<name>A0A5M9I1S6_9FIRM</name>
<feature type="domain" description="Plasmid pRiA4b Orf3-like" evidence="1">
    <location>
        <begin position="285"/>
        <end position="397"/>
    </location>
</feature>
<accession>A0A5M9I1S6</accession>
<comment type="caution">
    <text evidence="2">The sequence shown here is derived from an EMBL/GenBank/DDBJ whole genome shotgun (WGS) entry which is preliminary data.</text>
</comment>
<dbReference type="Pfam" id="PF07929">
    <property type="entry name" value="PRiA4_ORF3"/>
    <property type="match status" value="1"/>
</dbReference>
<protein>
    <submittedName>
        <fullName evidence="2">Plasmid pRiA4b ORF-3 family protein</fullName>
    </submittedName>
</protein>
<dbReference type="OrthoDB" id="9801392at2"/>
<reference evidence="2" key="1">
    <citation type="submission" date="2019-07" db="EMBL/GenBank/DDBJ databases">
        <authorList>
            <person name="Wongkuna S."/>
            <person name="Scaria J."/>
        </authorList>
    </citation>
    <scope>NUCLEOTIDE SEQUENCE [LARGE SCALE GENOMIC DNA]</scope>
    <source>
        <strain evidence="2">SW178</strain>
    </source>
</reference>
<dbReference type="InterPro" id="IPR024047">
    <property type="entry name" value="MM3350-like_sf"/>
</dbReference>
<evidence type="ECO:0000313" key="2">
    <source>
        <dbReference type="EMBL" id="KAA8501431.1"/>
    </source>
</evidence>
<dbReference type="Gene3D" id="3.10.290.30">
    <property type="entry name" value="MM3350-like"/>
    <property type="match status" value="1"/>
</dbReference>
<dbReference type="EMBL" id="VMSO01000009">
    <property type="protein sequence ID" value="KAA8501431.1"/>
    <property type="molecule type" value="Genomic_DNA"/>
</dbReference>
<organism evidence="2 3">
    <name type="scientific">Mediterraneibacter catenae</name>
    <dbReference type="NCBI Taxonomy" id="2594882"/>
    <lineage>
        <taxon>Bacteria</taxon>
        <taxon>Bacillati</taxon>
        <taxon>Bacillota</taxon>
        <taxon>Clostridia</taxon>
        <taxon>Lachnospirales</taxon>
        <taxon>Lachnospiraceae</taxon>
        <taxon>Mediterraneibacter</taxon>
    </lineage>
</organism>
<dbReference type="Proteomes" id="UP000322025">
    <property type="component" value="Unassembled WGS sequence"/>
</dbReference>
<proteinExistence type="predicted"/>
<dbReference type="SUPFAM" id="SSF159941">
    <property type="entry name" value="MM3350-like"/>
    <property type="match status" value="1"/>
</dbReference>
<evidence type="ECO:0000313" key="3">
    <source>
        <dbReference type="Proteomes" id="UP000322025"/>
    </source>
</evidence>
<sequence length="404" mass="47101">MGKDVELLPHCDETILQSMAKTCGDFDIFCVYLLKDHVKLSKKTRNIGRKDCFTLNGMLQVREDFEKPGRDQDRYYIINYFYYAAFKYRILEIDEKGTGAEEGIHYDLFQNASIPEKYLLLIACFLLDRSFLKYDVDISWTLGEVMEWAVSVKDGEKEVYDLPSEINAGYDGSSLRILFRYLEELGAARIKDAEELESKRGRTKWKWQVETGPILPLLCDLWQYAPRYPEPGGVEELADFIFGDYVKNISGDLFTGNILKLFEEPDKKEYSDQLIELEIKVRYGSCVRCVCMNMTDTLYDLHWMIQKVFEFDNNHLFAFYIGHGMMRETYTIEEAVTNGEELSVKDTELGMLELRKGQSFSYLFDFGDMWWFDIKVLGIKEGNVPFPQLTKAVNPAPEQYPVWE</sequence>
<keyword evidence="3" id="KW-1185">Reference proteome</keyword>
<gene>
    <name evidence="2" type="ORF">FNY66_08835</name>
</gene>
<dbReference type="InterPro" id="IPR012912">
    <property type="entry name" value="Plasmid_pRiA4b_Orf3-like"/>
</dbReference>
<evidence type="ECO:0000259" key="1">
    <source>
        <dbReference type="Pfam" id="PF07929"/>
    </source>
</evidence>